<evidence type="ECO:0000256" key="2">
    <source>
        <dbReference type="ARBA" id="ARBA00022692"/>
    </source>
</evidence>
<feature type="transmembrane region" description="Helical" evidence="6">
    <location>
        <begin position="492"/>
        <end position="512"/>
    </location>
</feature>
<proteinExistence type="predicted"/>
<dbReference type="FunFam" id="1.20.1720.10:FF:000012">
    <property type="entry name" value="MFS toxin efflux pump (AflT)"/>
    <property type="match status" value="1"/>
</dbReference>
<dbReference type="OrthoDB" id="10021397at2759"/>
<keyword evidence="3 6" id="KW-1133">Transmembrane helix</keyword>
<protein>
    <submittedName>
        <fullName evidence="8">MFS general substrate transporter</fullName>
    </submittedName>
</protein>
<dbReference type="Gene3D" id="1.20.1720.10">
    <property type="entry name" value="Multidrug resistance protein D"/>
    <property type="match status" value="1"/>
</dbReference>
<dbReference type="PROSITE" id="PS50850">
    <property type="entry name" value="MFS"/>
    <property type="match status" value="1"/>
</dbReference>
<dbReference type="GO" id="GO:0005886">
    <property type="term" value="C:plasma membrane"/>
    <property type="evidence" value="ECO:0007669"/>
    <property type="project" value="TreeGrafter"/>
</dbReference>
<evidence type="ECO:0000313" key="8">
    <source>
        <dbReference type="EMBL" id="PVH91726.1"/>
    </source>
</evidence>
<evidence type="ECO:0000256" key="1">
    <source>
        <dbReference type="ARBA" id="ARBA00004141"/>
    </source>
</evidence>
<feature type="transmembrane region" description="Helical" evidence="6">
    <location>
        <begin position="381"/>
        <end position="403"/>
    </location>
</feature>
<feature type="transmembrane region" description="Helical" evidence="6">
    <location>
        <begin position="146"/>
        <end position="166"/>
    </location>
</feature>
<feature type="compositionally biased region" description="Polar residues" evidence="5">
    <location>
        <begin position="534"/>
        <end position="544"/>
    </location>
</feature>
<feature type="transmembrane region" description="Helical" evidence="6">
    <location>
        <begin position="251"/>
        <end position="270"/>
    </location>
</feature>
<dbReference type="PANTHER" id="PTHR23501:SF199">
    <property type="entry name" value="MFS EFFLUX TRANSPORTER INPD-RELATED"/>
    <property type="match status" value="1"/>
</dbReference>
<feature type="transmembrane region" description="Helical" evidence="6">
    <location>
        <begin position="117"/>
        <end position="134"/>
    </location>
</feature>
<dbReference type="Gene3D" id="1.20.1250.20">
    <property type="entry name" value="MFS general substrate transporter like domains"/>
    <property type="match status" value="1"/>
</dbReference>
<dbReference type="CDD" id="cd17502">
    <property type="entry name" value="MFS_Azr1_MDR_like"/>
    <property type="match status" value="1"/>
</dbReference>
<gene>
    <name evidence="8" type="ORF">DM02DRAFT_545229</name>
</gene>
<keyword evidence="9" id="KW-1185">Reference proteome</keyword>
<evidence type="ECO:0000256" key="3">
    <source>
        <dbReference type="ARBA" id="ARBA00022989"/>
    </source>
</evidence>
<feature type="transmembrane region" description="Helical" evidence="6">
    <location>
        <begin position="88"/>
        <end position="111"/>
    </location>
</feature>
<dbReference type="InterPro" id="IPR036259">
    <property type="entry name" value="MFS_trans_sf"/>
</dbReference>
<feature type="region of interest" description="Disordered" evidence="5">
    <location>
        <begin position="523"/>
        <end position="544"/>
    </location>
</feature>
<sequence length="544" mass="58202">MDAAQQSSPANPQHLTGIPLALVIFGLLLSVFCLGLDRSIIATAIPQITNDFDSLEDVAWYGSAYLLTTCSFQLIFGKFYAEYKVNWVYLIALAIFEIGSLICGCAPNSVALIIGRAIQGVGCAGVMTGALVIITKSLPLHKRPMYTGLIGGISGVAQIVAPTLGGVLTDRASWRWCFWINLPLGAATAGVVVLFARLPQTQAASAAKRNQSPWSFIQRLDLLGTALLMPWMVCLLLALEWGGTTYAWDNWRIILCLCLFAVLFLVWVYVQHVKGDAATLPLRIMKERSVSAGMLFMLGRSGSLFVVVYYVPIWFQSVKQESAEQSGINFLTASAAMTVASITSGTLTTKIGYYIPQMLCSVVLTSIAAGLIYEYNVNTSTAYWAGTLVMFGFGAGLGMQIPITAVQTILKGADIAIATSVLVLAQTLGASVFLAVAQNLFQNELVTGLADHAPTVDPAVVVSNGVSGLVTVIQDKYGSAAVPGVLQAYSFALRKCFLLCLVLSCVTIFGVVSMESRNVKKESAREAKEASESTVALQHGQRQG</sequence>
<dbReference type="InterPro" id="IPR011701">
    <property type="entry name" value="MFS"/>
</dbReference>
<feature type="transmembrane region" description="Helical" evidence="6">
    <location>
        <begin position="290"/>
        <end position="315"/>
    </location>
</feature>
<feature type="transmembrane region" description="Helical" evidence="6">
    <location>
        <begin position="20"/>
        <end position="46"/>
    </location>
</feature>
<organism evidence="8 9">
    <name type="scientific">Periconia macrospinosa</name>
    <dbReference type="NCBI Taxonomy" id="97972"/>
    <lineage>
        <taxon>Eukaryota</taxon>
        <taxon>Fungi</taxon>
        <taxon>Dikarya</taxon>
        <taxon>Ascomycota</taxon>
        <taxon>Pezizomycotina</taxon>
        <taxon>Dothideomycetes</taxon>
        <taxon>Pleosporomycetidae</taxon>
        <taxon>Pleosporales</taxon>
        <taxon>Massarineae</taxon>
        <taxon>Periconiaceae</taxon>
        <taxon>Periconia</taxon>
    </lineage>
</organism>
<dbReference type="GO" id="GO:0022857">
    <property type="term" value="F:transmembrane transporter activity"/>
    <property type="evidence" value="ECO:0007669"/>
    <property type="project" value="InterPro"/>
</dbReference>
<feature type="transmembrane region" description="Helical" evidence="6">
    <location>
        <begin position="327"/>
        <end position="347"/>
    </location>
</feature>
<name>A0A2V1D136_9PLEO</name>
<dbReference type="AlphaFoldDB" id="A0A2V1D136"/>
<feature type="transmembrane region" description="Helical" evidence="6">
    <location>
        <begin position="58"/>
        <end position="76"/>
    </location>
</feature>
<dbReference type="InterPro" id="IPR020846">
    <property type="entry name" value="MFS_dom"/>
</dbReference>
<evidence type="ECO:0000256" key="5">
    <source>
        <dbReference type="SAM" id="MobiDB-lite"/>
    </source>
</evidence>
<feature type="transmembrane region" description="Helical" evidence="6">
    <location>
        <begin position="415"/>
        <end position="437"/>
    </location>
</feature>
<keyword evidence="4 6" id="KW-0472">Membrane</keyword>
<dbReference type="PANTHER" id="PTHR23501">
    <property type="entry name" value="MAJOR FACILITATOR SUPERFAMILY"/>
    <property type="match status" value="1"/>
</dbReference>
<evidence type="ECO:0000313" key="9">
    <source>
        <dbReference type="Proteomes" id="UP000244855"/>
    </source>
</evidence>
<reference evidence="8 9" key="1">
    <citation type="journal article" date="2018" name="Sci. Rep.">
        <title>Comparative genomics provides insights into the lifestyle and reveals functional heterogeneity of dark septate endophytic fungi.</title>
        <authorList>
            <person name="Knapp D.G."/>
            <person name="Nemeth J.B."/>
            <person name="Barry K."/>
            <person name="Hainaut M."/>
            <person name="Henrissat B."/>
            <person name="Johnson J."/>
            <person name="Kuo A."/>
            <person name="Lim J.H.P."/>
            <person name="Lipzen A."/>
            <person name="Nolan M."/>
            <person name="Ohm R.A."/>
            <person name="Tamas L."/>
            <person name="Grigoriev I.V."/>
            <person name="Spatafora J.W."/>
            <person name="Nagy L.G."/>
            <person name="Kovacs G.M."/>
        </authorList>
    </citation>
    <scope>NUCLEOTIDE SEQUENCE [LARGE SCALE GENOMIC DNA]</scope>
    <source>
        <strain evidence="8 9">DSE2036</strain>
    </source>
</reference>
<accession>A0A2V1D136</accession>
<evidence type="ECO:0000256" key="4">
    <source>
        <dbReference type="ARBA" id="ARBA00023136"/>
    </source>
</evidence>
<feature type="transmembrane region" description="Helical" evidence="6">
    <location>
        <begin position="220"/>
        <end position="239"/>
    </location>
</feature>
<dbReference type="Pfam" id="PF07690">
    <property type="entry name" value="MFS_1"/>
    <property type="match status" value="1"/>
</dbReference>
<dbReference type="EMBL" id="KZ805793">
    <property type="protein sequence ID" value="PVH91726.1"/>
    <property type="molecule type" value="Genomic_DNA"/>
</dbReference>
<feature type="transmembrane region" description="Helical" evidence="6">
    <location>
        <begin position="354"/>
        <end position="375"/>
    </location>
</feature>
<feature type="transmembrane region" description="Helical" evidence="6">
    <location>
        <begin position="178"/>
        <end position="199"/>
    </location>
</feature>
<dbReference type="FunFam" id="1.20.1250.20:FF:000196">
    <property type="entry name" value="MFS toxin efflux pump (AflT)"/>
    <property type="match status" value="1"/>
</dbReference>
<dbReference type="Proteomes" id="UP000244855">
    <property type="component" value="Unassembled WGS sequence"/>
</dbReference>
<dbReference type="SUPFAM" id="SSF103473">
    <property type="entry name" value="MFS general substrate transporter"/>
    <property type="match status" value="1"/>
</dbReference>
<dbReference type="PRINTS" id="PR01036">
    <property type="entry name" value="TCRTETB"/>
</dbReference>
<keyword evidence="2 6" id="KW-0812">Transmembrane</keyword>
<comment type="subcellular location">
    <subcellularLocation>
        <location evidence="1">Membrane</location>
        <topology evidence="1">Multi-pass membrane protein</topology>
    </subcellularLocation>
</comment>
<feature type="domain" description="Major facilitator superfamily (MFS) profile" evidence="7">
    <location>
        <begin position="23"/>
        <end position="519"/>
    </location>
</feature>
<evidence type="ECO:0000256" key="6">
    <source>
        <dbReference type="SAM" id="Phobius"/>
    </source>
</evidence>
<evidence type="ECO:0000259" key="7">
    <source>
        <dbReference type="PROSITE" id="PS50850"/>
    </source>
</evidence>